<feature type="domain" description="ABC transporter" evidence="6">
    <location>
        <begin position="5"/>
        <end position="245"/>
    </location>
</feature>
<dbReference type="GO" id="GO:0006865">
    <property type="term" value="P:amino acid transport"/>
    <property type="evidence" value="ECO:0007669"/>
    <property type="project" value="UniProtKB-KW"/>
</dbReference>
<keyword evidence="2" id="KW-0813">Transport</keyword>
<evidence type="ECO:0000313" key="9">
    <source>
        <dbReference type="Proteomes" id="UP001180842"/>
    </source>
</evidence>
<dbReference type="GO" id="GO:0022857">
    <property type="term" value="F:transmembrane transporter activity"/>
    <property type="evidence" value="ECO:0007669"/>
    <property type="project" value="UniProtKB-ARBA"/>
</dbReference>
<evidence type="ECO:0000256" key="1">
    <source>
        <dbReference type="ARBA" id="ARBA00005417"/>
    </source>
</evidence>
<sequence length="250" mass="27422">MEKIVSVNAVKKTYGKGNQKKTEALKGISFEVEKGEFVGIMGASGSGKSTLLNLLATLDKPTAGQIQINQADVTKLSGNQLADFRSREIGFIFQDFNLLENLTAAENIAVPLSLQGVKAKEIHRRVAKVAKRLSIDSILTSYPAQISGGQKQRVAAARALITQPTILLGDEPTGALDSNSARDLLDTMEELNQNDQVSILLVTHDPFSASYCQRILFIKDGVIYQEVKRENQTREAFYRQILSILGNLEQ</sequence>
<keyword evidence="4 7" id="KW-0067">ATP-binding</keyword>
<evidence type="ECO:0000313" key="7">
    <source>
        <dbReference type="EMBL" id="MDT2735746.1"/>
    </source>
</evidence>
<dbReference type="GO" id="GO:0005524">
    <property type="term" value="F:ATP binding"/>
    <property type="evidence" value="ECO:0007669"/>
    <property type="project" value="UniProtKB-KW"/>
</dbReference>
<dbReference type="SMART" id="SM00382">
    <property type="entry name" value="AAA"/>
    <property type="match status" value="1"/>
</dbReference>
<dbReference type="SUPFAM" id="SSF52540">
    <property type="entry name" value="P-loop containing nucleoside triphosphate hydrolases"/>
    <property type="match status" value="1"/>
</dbReference>
<dbReference type="Proteomes" id="UP001269061">
    <property type="component" value="Unassembled WGS sequence"/>
</dbReference>
<dbReference type="InterPro" id="IPR003439">
    <property type="entry name" value="ABC_transporter-like_ATP-bd"/>
</dbReference>
<dbReference type="InterPro" id="IPR003593">
    <property type="entry name" value="AAA+_ATPase"/>
</dbReference>
<dbReference type="Pfam" id="PF00005">
    <property type="entry name" value="ABC_tran"/>
    <property type="match status" value="1"/>
</dbReference>
<evidence type="ECO:0000256" key="2">
    <source>
        <dbReference type="ARBA" id="ARBA00022448"/>
    </source>
</evidence>
<dbReference type="AlphaFoldDB" id="A0AAE4I0W5"/>
<evidence type="ECO:0000256" key="4">
    <source>
        <dbReference type="ARBA" id="ARBA00022840"/>
    </source>
</evidence>
<dbReference type="EMBL" id="JARQAI010000001">
    <property type="protein sequence ID" value="MDT2735746.1"/>
    <property type="molecule type" value="Genomic_DNA"/>
</dbReference>
<gene>
    <name evidence="7" type="ORF">P7H00_01195</name>
    <name evidence="8" type="ORF">P7H46_00070</name>
</gene>
<dbReference type="Proteomes" id="UP001180842">
    <property type="component" value="Unassembled WGS sequence"/>
</dbReference>
<dbReference type="InterPro" id="IPR027417">
    <property type="entry name" value="P-loop_NTPase"/>
</dbReference>
<dbReference type="GO" id="GO:0098796">
    <property type="term" value="C:membrane protein complex"/>
    <property type="evidence" value="ECO:0007669"/>
    <property type="project" value="UniProtKB-ARBA"/>
</dbReference>
<protein>
    <submittedName>
        <fullName evidence="7">ABC transporter ATP-binding protein</fullName>
    </submittedName>
</protein>
<evidence type="ECO:0000313" key="10">
    <source>
        <dbReference type="Proteomes" id="UP001269061"/>
    </source>
</evidence>
<comment type="caution">
    <text evidence="7">The sequence shown here is derived from an EMBL/GenBank/DDBJ whole genome shotgun (WGS) entry which is preliminary data.</text>
</comment>
<evidence type="ECO:0000256" key="3">
    <source>
        <dbReference type="ARBA" id="ARBA00022741"/>
    </source>
</evidence>
<dbReference type="FunFam" id="3.40.50.300:FF:000032">
    <property type="entry name" value="Export ABC transporter ATP-binding protein"/>
    <property type="match status" value="1"/>
</dbReference>
<evidence type="ECO:0000259" key="6">
    <source>
        <dbReference type="PROSITE" id="PS50893"/>
    </source>
</evidence>
<evidence type="ECO:0000256" key="5">
    <source>
        <dbReference type="ARBA" id="ARBA00022970"/>
    </source>
</evidence>
<reference evidence="7 10" key="1">
    <citation type="submission" date="2023-03" db="EMBL/GenBank/DDBJ databases">
        <authorList>
            <person name="Shen W."/>
            <person name="Cai J."/>
        </authorList>
    </citation>
    <scope>NUCLEOTIDE SEQUENCE</scope>
    <source>
        <strain evidence="7">P69-2</strain>
        <strain evidence="8 10">Y59</strain>
    </source>
</reference>
<dbReference type="PANTHER" id="PTHR42798:SF7">
    <property type="entry name" value="ALPHA-D-RIBOSE 1-METHYLPHOSPHONATE 5-TRIPHOSPHATE SYNTHASE SUBUNIT PHNL"/>
    <property type="match status" value="1"/>
</dbReference>
<comment type="similarity">
    <text evidence="1">Belongs to the ABC transporter superfamily.</text>
</comment>
<keyword evidence="3" id="KW-0547">Nucleotide-binding</keyword>
<organism evidence="7 9">
    <name type="scientific">Enterococcus pseudoavium</name>
    <dbReference type="NCBI Taxonomy" id="44007"/>
    <lineage>
        <taxon>Bacteria</taxon>
        <taxon>Bacillati</taxon>
        <taxon>Bacillota</taxon>
        <taxon>Bacilli</taxon>
        <taxon>Lactobacillales</taxon>
        <taxon>Enterococcaceae</taxon>
        <taxon>Enterococcus</taxon>
    </lineage>
</organism>
<dbReference type="PROSITE" id="PS50893">
    <property type="entry name" value="ABC_TRANSPORTER_2"/>
    <property type="match status" value="1"/>
</dbReference>
<dbReference type="CDD" id="cd03255">
    <property type="entry name" value="ABC_MJ0796_LolCDE_FtsE"/>
    <property type="match status" value="1"/>
</dbReference>
<keyword evidence="5" id="KW-0029">Amino-acid transport</keyword>
<dbReference type="Gene3D" id="3.40.50.300">
    <property type="entry name" value="P-loop containing nucleotide triphosphate hydrolases"/>
    <property type="match status" value="1"/>
</dbReference>
<proteinExistence type="inferred from homology"/>
<keyword evidence="10" id="KW-1185">Reference proteome</keyword>
<dbReference type="PANTHER" id="PTHR42798">
    <property type="entry name" value="LIPOPROTEIN-RELEASING SYSTEM ATP-BINDING PROTEIN LOLD"/>
    <property type="match status" value="1"/>
</dbReference>
<dbReference type="InterPro" id="IPR017911">
    <property type="entry name" value="MacB-like_ATP-bd"/>
</dbReference>
<dbReference type="GO" id="GO:0016887">
    <property type="term" value="F:ATP hydrolysis activity"/>
    <property type="evidence" value="ECO:0007669"/>
    <property type="project" value="InterPro"/>
</dbReference>
<dbReference type="RefSeq" id="WP_067627368.1">
    <property type="nucleotide sequence ID" value="NZ_BAAAXL010000047.1"/>
</dbReference>
<accession>A0AAE4I0W5</accession>
<dbReference type="EMBL" id="JARQAZ010000001">
    <property type="protein sequence ID" value="MDT2769228.1"/>
    <property type="molecule type" value="Genomic_DNA"/>
</dbReference>
<evidence type="ECO:0000313" key="8">
    <source>
        <dbReference type="EMBL" id="MDT2769228.1"/>
    </source>
</evidence>
<name>A0AAE4I0W5_9ENTE</name>